<evidence type="ECO:0000313" key="5">
    <source>
        <dbReference type="Proteomes" id="UP000243793"/>
    </source>
</evidence>
<dbReference type="Gene3D" id="2.40.50.100">
    <property type="match status" value="2"/>
</dbReference>
<proteinExistence type="predicted"/>
<protein>
    <recommendedName>
        <fullName evidence="3">Mop domain-containing protein</fullName>
    </recommendedName>
</protein>
<dbReference type="Proteomes" id="UP000243793">
    <property type="component" value="Chromosome"/>
</dbReference>
<evidence type="ECO:0000259" key="3">
    <source>
        <dbReference type="PROSITE" id="PS51866"/>
    </source>
</evidence>
<gene>
    <name evidence="4" type="ORF">CBP12_01505</name>
</gene>
<dbReference type="RefSeq" id="WP_086962288.1">
    <property type="nucleotide sequence ID" value="NZ_CP021376.1"/>
</dbReference>
<dbReference type="KEGG" id="ocm:CBP12_01505"/>
<dbReference type="SUPFAM" id="SSF50331">
    <property type="entry name" value="MOP-like"/>
    <property type="match status" value="2"/>
</dbReference>
<evidence type="ECO:0000256" key="1">
    <source>
        <dbReference type="ARBA" id="ARBA00022505"/>
    </source>
</evidence>
<dbReference type="AlphaFoldDB" id="A0A1Y0CVS9"/>
<dbReference type="GO" id="GO:0015689">
    <property type="term" value="P:molybdate ion transport"/>
    <property type="evidence" value="ECO:0007669"/>
    <property type="project" value="InterPro"/>
</dbReference>
<organism evidence="4 5">
    <name type="scientific">Oceanisphaera avium</name>
    <dbReference type="NCBI Taxonomy" id="1903694"/>
    <lineage>
        <taxon>Bacteria</taxon>
        <taxon>Pseudomonadati</taxon>
        <taxon>Pseudomonadota</taxon>
        <taxon>Gammaproteobacteria</taxon>
        <taxon>Aeromonadales</taxon>
        <taxon>Aeromonadaceae</taxon>
        <taxon>Oceanisphaera</taxon>
    </lineage>
</organism>
<dbReference type="NCBIfam" id="TIGR00638">
    <property type="entry name" value="Mop"/>
    <property type="match status" value="2"/>
</dbReference>
<feature type="domain" description="Mop" evidence="3">
    <location>
        <begin position="2"/>
        <end position="68"/>
    </location>
</feature>
<dbReference type="PANTHER" id="PTHR30432">
    <property type="entry name" value="TRANSCRIPTIONAL REGULATOR MODE"/>
    <property type="match status" value="1"/>
</dbReference>
<dbReference type="Pfam" id="PF03459">
    <property type="entry name" value="TOBE"/>
    <property type="match status" value="2"/>
</dbReference>
<dbReference type="OrthoDB" id="9800709at2"/>
<dbReference type="InterPro" id="IPR004606">
    <property type="entry name" value="Mop_domain"/>
</dbReference>
<reference evidence="5" key="1">
    <citation type="submission" date="2017-05" db="EMBL/GenBank/DDBJ databases">
        <authorList>
            <person name="Sung H."/>
        </authorList>
    </citation>
    <scope>NUCLEOTIDE SEQUENCE [LARGE SCALE GENOMIC DNA]</scope>
    <source>
        <strain evidence="5">AMac2203</strain>
    </source>
</reference>
<dbReference type="InterPro" id="IPR008995">
    <property type="entry name" value="Mo/tungstate-bd_C_term_dom"/>
</dbReference>
<dbReference type="PROSITE" id="PS51866">
    <property type="entry name" value="MOP"/>
    <property type="match status" value="2"/>
</dbReference>
<dbReference type="InterPro" id="IPR005116">
    <property type="entry name" value="Transp-assoc_OB_typ1"/>
</dbReference>
<keyword evidence="5" id="KW-1185">Reference proteome</keyword>
<evidence type="ECO:0000256" key="2">
    <source>
        <dbReference type="PROSITE-ProRule" id="PRU01213"/>
    </source>
</evidence>
<evidence type="ECO:0000313" key="4">
    <source>
        <dbReference type="EMBL" id="ART78985.1"/>
    </source>
</evidence>
<keyword evidence="1 2" id="KW-0500">Molybdenum</keyword>
<dbReference type="PANTHER" id="PTHR30432:SF1">
    <property type="entry name" value="DNA-BINDING TRANSCRIPTIONAL DUAL REGULATOR MODE"/>
    <property type="match status" value="1"/>
</dbReference>
<dbReference type="EMBL" id="CP021376">
    <property type="protein sequence ID" value="ART78985.1"/>
    <property type="molecule type" value="Genomic_DNA"/>
</dbReference>
<name>A0A1Y0CVS9_9GAMM</name>
<feature type="domain" description="Mop" evidence="3">
    <location>
        <begin position="73"/>
        <end position="139"/>
    </location>
</feature>
<sequence>MKISARNQLPGIITEITAGAVNSEVSLRLANDQVLTAIITAASVEKLDLQVGKAAYAIIKASSVMLVTGTAVTTSARNQLAGAVSQVTQGAVNSEVILDMGANISIAAIITKDSCERLELDKGQSAHALIKASCIMLAVDA</sequence>
<dbReference type="InterPro" id="IPR051815">
    <property type="entry name" value="Molybdate_resp_trans_reg"/>
</dbReference>
<accession>A0A1Y0CVS9</accession>